<dbReference type="InterPro" id="IPR029364">
    <property type="entry name" value="ALKL1/2"/>
</dbReference>
<feature type="region of interest" description="Disordered" evidence="10">
    <location>
        <begin position="244"/>
        <end position="273"/>
    </location>
</feature>
<evidence type="ECO:0000256" key="1">
    <source>
        <dbReference type="ARBA" id="ARBA00004236"/>
    </source>
</evidence>
<feature type="compositionally biased region" description="Polar residues" evidence="10">
    <location>
        <begin position="12"/>
        <end position="21"/>
    </location>
</feature>
<evidence type="ECO:0000256" key="2">
    <source>
        <dbReference type="ARBA" id="ARBA00004613"/>
    </source>
</evidence>
<keyword evidence="8" id="KW-1015">Disulfide bond</keyword>
<dbReference type="GO" id="GO:0070374">
    <property type="term" value="P:positive regulation of ERK1 and ERK2 cascade"/>
    <property type="evidence" value="ECO:0007669"/>
    <property type="project" value="TreeGrafter"/>
</dbReference>
<dbReference type="EMBL" id="SOYY01000020">
    <property type="protein sequence ID" value="KAA0707310.1"/>
    <property type="molecule type" value="Genomic_DNA"/>
</dbReference>
<evidence type="ECO:0000256" key="7">
    <source>
        <dbReference type="ARBA" id="ARBA00023136"/>
    </source>
</evidence>
<accession>A0A5A9NCB9</accession>
<dbReference type="Proteomes" id="UP000324632">
    <property type="component" value="Chromosome 20"/>
</dbReference>
<dbReference type="GO" id="GO:0005125">
    <property type="term" value="F:cytokine activity"/>
    <property type="evidence" value="ECO:0007669"/>
    <property type="project" value="UniProtKB-KW"/>
</dbReference>
<evidence type="ECO:0000256" key="5">
    <source>
        <dbReference type="ARBA" id="ARBA00022525"/>
    </source>
</evidence>
<dbReference type="GO" id="GO:0005615">
    <property type="term" value="C:extracellular space"/>
    <property type="evidence" value="ECO:0007669"/>
    <property type="project" value="UniProtKB-KW"/>
</dbReference>
<dbReference type="PANTHER" id="PTHR28676">
    <property type="entry name" value="ALK AND LTK LIGAND 2-RELATED"/>
    <property type="match status" value="1"/>
</dbReference>
<dbReference type="AlphaFoldDB" id="A0A5A9NCB9"/>
<dbReference type="GO" id="GO:0030971">
    <property type="term" value="F:receptor tyrosine kinase binding"/>
    <property type="evidence" value="ECO:0007669"/>
    <property type="project" value="InterPro"/>
</dbReference>
<keyword evidence="3" id="KW-1003">Cell membrane</keyword>
<evidence type="ECO:0000256" key="10">
    <source>
        <dbReference type="SAM" id="MobiDB-lite"/>
    </source>
</evidence>
<dbReference type="PANTHER" id="PTHR28676:SF2">
    <property type="entry name" value="ALK AND LTK LIGAND 2"/>
    <property type="match status" value="1"/>
</dbReference>
<dbReference type="GO" id="GO:0070378">
    <property type="term" value="P:positive regulation of ERK5 cascade"/>
    <property type="evidence" value="ECO:0007669"/>
    <property type="project" value="TreeGrafter"/>
</dbReference>
<proteinExistence type="inferred from homology"/>
<evidence type="ECO:0000256" key="6">
    <source>
        <dbReference type="ARBA" id="ARBA00022729"/>
    </source>
</evidence>
<organism evidence="11 12">
    <name type="scientific">Triplophysa tibetana</name>
    <dbReference type="NCBI Taxonomy" id="1572043"/>
    <lineage>
        <taxon>Eukaryota</taxon>
        <taxon>Metazoa</taxon>
        <taxon>Chordata</taxon>
        <taxon>Craniata</taxon>
        <taxon>Vertebrata</taxon>
        <taxon>Euteleostomi</taxon>
        <taxon>Actinopterygii</taxon>
        <taxon>Neopterygii</taxon>
        <taxon>Teleostei</taxon>
        <taxon>Ostariophysi</taxon>
        <taxon>Cypriniformes</taxon>
        <taxon>Nemacheilidae</taxon>
        <taxon>Triplophysa</taxon>
    </lineage>
</organism>
<protein>
    <submittedName>
        <fullName evidence="11">ALK and LTK ligand 2</fullName>
    </submittedName>
</protein>
<keyword evidence="12" id="KW-1185">Reference proteome</keyword>
<dbReference type="GO" id="GO:0030298">
    <property type="term" value="F:receptor signaling protein tyrosine kinase activator activity"/>
    <property type="evidence" value="ECO:0007669"/>
    <property type="project" value="InterPro"/>
</dbReference>
<evidence type="ECO:0000256" key="8">
    <source>
        <dbReference type="ARBA" id="ARBA00023157"/>
    </source>
</evidence>
<dbReference type="Pfam" id="PF15129">
    <property type="entry name" value="ALKL1_2"/>
    <property type="match status" value="1"/>
</dbReference>
<sequence length="301" mass="34525">MNPAQRLVSDELITTDSNKSNSEGRRYIRSNALGHYRHTWLSEAFPSCQLILARREESSRPRDAINCRDCPASASRRARGALGSFHKYRQHQEGDRPLTRAALEYIKGLFSWDAHSLSFSSYPRVGYIDTETRQIQRALRTPRAVRLTETNDSIRASTVHSFPRINKGEKDEKTWFRRIMDIMRKVENSVGDGSAQSTSKDRHNLKTKTGETILGPLYFSAKCKKHVYRLYHNTRDCTVPASHRVQNTAKPLQRTDLQKNRVVNSQKKGMHLPEDITVDSTRQGETCKTSESEESIWPYGL</sequence>
<evidence type="ECO:0000256" key="4">
    <source>
        <dbReference type="ARBA" id="ARBA00022514"/>
    </source>
</evidence>
<evidence type="ECO:0000313" key="12">
    <source>
        <dbReference type="Proteomes" id="UP000324632"/>
    </source>
</evidence>
<comment type="similarity">
    <text evidence="9">Belongs to the ALKAL family.</text>
</comment>
<name>A0A5A9NCB9_9TELE</name>
<gene>
    <name evidence="11" type="ORF">E1301_Tti017975</name>
</gene>
<keyword evidence="5" id="KW-0964">Secreted</keyword>
<comment type="subcellular location">
    <subcellularLocation>
        <location evidence="1">Cell membrane</location>
    </subcellularLocation>
    <subcellularLocation>
        <location evidence="2">Secreted</location>
    </subcellularLocation>
</comment>
<keyword evidence="4" id="KW-0202">Cytokine</keyword>
<evidence type="ECO:0000313" key="11">
    <source>
        <dbReference type="EMBL" id="KAA0707310.1"/>
    </source>
</evidence>
<dbReference type="GO" id="GO:0005886">
    <property type="term" value="C:plasma membrane"/>
    <property type="evidence" value="ECO:0007669"/>
    <property type="project" value="UniProtKB-SubCell"/>
</dbReference>
<evidence type="ECO:0000256" key="3">
    <source>
        <dbReference type="ARBA" id="ARBA00022475"/>
    </source>
</evidence>
<keyword evidence="7" id="KW-0472">Membrane</keyword>
<reference evidence="11 12" key="1">
    <citation type="journal article" date="2019" name="Mol. Ecol. Resour.">
        <title>Chromosome-level genome assembly of Triplophysa tibetana, a fish adapted to the harsh high-altitude environment of the Tibetan Plateau.</title>
        <authorList>
            <person name="Yang X."/>
            <person name="Liu H."/>
            <person name="Ma Z."/>
            <person name="Zou Y."/>
            <person name="Zou M."/>
            <person name="Mao Y."/>
            <person name="Li X."/>
            <person name="Wang H."/>
            <person name="Chen T."/>
            <person name="Wang W."/>
            <person name="Yang R."/>
        </authorList>
    </citation>
    <scope>NUCLEOTIDE SEQUENCE [LARGE SCALE GENOMIC DNA]</scope>
    <source>
        <strain evidence="11">TTIB1903HZAU</strain>
        <tissue evidence="11">Muscle</tissue>
    </source>
</reference>
<keyword evidence="6" id="KW-0732">Signal</keyword>
<comment type="caution">
    <text evidence="11">The sequence shown here is derived from an EMBL/GenBank/DDBJ whole genome shotgun (WGS) entry which is preliminary data.</text>
</comment>
<evidence type="ECO:0000256" key="9">
    <source>
        <dbReference type="ARBA" id="ARBA00033741"/>
    </source>
</evidence>
<feature type="region of interest" description="Disordered" evidence="10">
    <location>
        <begin position="1"/>
        <end position="23"/>
    </location>
</feature>